<feature type="region of interest" description="Disordered" evidence="1">
    <location>
        <begin position="325"/>
        <end position="363"/>
    </location>
</feature>
<accession>A0A061R4U3</accession>
<dbReference type="EMBL" id="GBEZ01019574">
    <property type="protein sequence ID" value="JAC67003.1"/>
    <property type="molecule type" value="Transcribed_RNA"/>
</dbReference>
<feature type="region of interest" description="Disordered" evidence="1">
    <location>
        <begin position="205"/>
        <end position="288"/>
    </location>
</feature>
<proteinExistence type="predicted"/>
<evidence type="ECO:0000313" key="2">
    <source>
        <dbReference type="EMBL" id="JAC67003.1"/>
    </source>
</evidence>
<name>A0A061R4U3_9CHLO</name>
<gene>
    <name evidence="2" type="ORF">TSPGSL018_12247</name>
</gene>
<dbReference type="AlphaFoldDB" id="A0A061R4U3"/>
<protein>
    <submittedName>
        <fullName evidence="2">Uncharacterized protein</fullName>
    </submittedName>
</protein>
<evidence type="ECO:0000256" key="1">
    <source>
        <dbReference type="SAM" id="MobiDB-lite"/>
    </source>
</evidence>
<organism evidence="2">
    <name type="scientific">Tetraselmis sp. GSL018</name>
    <dbReference type="NCBI Taxonomy" id="582737"/>
    <lineage>
        <taxon>Eukaryota</taxon>
        <taxon>Viridiplantae</taxon>
        <taxon>Chlorophyta</taxon>
        <taxon>core chlorophytes</taxon>
        <taxon>Chlorodendrophyceae</taxon>
        <taxon>Chlorodendrales</taxon>
        <taxon>Chlorodendraceae</taxon>
        <taxon>Tetraselmis</taxon>
    </lineage>
</organism>
<sequence>MTVSRKTKPTRLQLLPLKISGEKIEIFDNSSLEIISRKVSRYRSTAALRPEQKKRKDATQVASCSVAARDCPCPLSCSSLRRSSAAIKAAGRDRLCNGDPPVNSPQTLLPLHVRQDQTCSPGNEILPRTDEERYSELQAYCHEEAVSNIPFGSSSPATEKLVCWFDSKKGLEHTPATPRSAQQRPETRYEKEGCNLRPTLACEVQSSAEHAAPAQAGQRENSRLPGLNPEEQSRDEPNDRVPGSLKHSQRGKLVPRGISSPSQEYPSAPPQPGSSEVGREGCTSEKTAARASLTGAAARVVAHLKSNSRDSVSTASAEGPAVVHEGTPAHAAPQPATADRAARPGGFPEAGGSHFNPLQEARKAAARLQERRKKEQEEAELAELEEAERRRAIHERRLQANEERRARRMRVYALNAIGTLSERAKEQIAPFASGAFSRPLLAEADNDRGANVV</sequence>
<feature type="compositionally biased region" description="Low complexity" evidence="1">
    <location>
        <begin position="328"/>
        <end position="339"/>
    </location>
</feature>
<reference evidence="2" key="1">
    <citation type="submission" date="2014-05" db="EMBL/GenBank/DDBJ databases">
        <title>The transcriptome of the halophilic microalga Tetraselmis sp. GSL018 isolated from the Great Salt Lake, Utah.</title>
        <authorList>
            <person name="Jinkerson R.E."/>
            <person name="D'Adamo S."/>
            <person name="Posewitz M.C."/>
        </authorList>
    </citation>
    <scope>NUCLEOTIDE SEQUENCE</scope>
    <source>
        <strain evidence="2">GSL018</strain>
    </source>
</reference>